<evidence type="ECO:0000313" key="2">
    <source>
        <dbReference type="Proteomes" id="UP000594014"/>
    </source>
</evidence>
<gene>
    <name evidence="1" type="ORF">FRZ06_02125</name>
</gene>
<protein>
    <submittedName>
        <fullName evidence="1">Uncharacterized protein</fullName>
    </submittedName>
</protein>
<organism evidence="1 2">
    <name type="scientific">Anoxybacterium hadale</name>
    <dbReference type="NCBI Taxonomy" id="3408580"/>
    <lineage>
        <taxon>Bacteria</taxon>
        <taxon>Bacillati</taxon>
        <taxon>Bacillota</taxon>
        <taxon>Clostridia</taxon>
        <taxon>Peptostreptococcales</taxon>
        <taxon>Anaerovoracaceae</taxon>
        <taxon>Anoxybacterium</taxon>
    </lineage>
</organism>
<reference evidence="1" key="1">
    <citation type="submission" date="2019-08" db="EMBL/GenBank/DDBJ databases">
        <title>Genome sequence of Clostridiales bacterium MT110.</title>
        <authorList>
            <person name="Cao J."/>
        </authorList>
    </citation>
    <scope>NUCLEOTIDE SEQUENCE</scope>
    <source>
        <strain evidence="1">MT110</strain>
    </source>
</reference>
<keyword evidence="2" id="KW-1185">Reference proteome</keyword>
<evidence type="ECO:0000313" key="1">
    <source>
        <dbReference type="EMBL" id="QOX62235.1"/>
    </source>
</evidence>
<dbReference type="EMBL" id="CP042469">
    <property type="protein sequence ID" value="QOX62235.1"/>
    <property type="molecule type" value="Genomic_DNA"/>
</dbReference>
<name>A0ACD1A754_9FIRM</name>
<sequence length="78" mass="9055">MSMNYKALTELPNDELIRQYDKIAESTCVGSNYYTEEIARRRNEKSNKLMIRLTIWITIMTAIMLLSTIVNIVIAIVK</sequence>
<proteinExistence type="predicted"/>
<dbReference type="Proteomes" id="UP000594014">
    <property type="component" value="Chromosome"/>
</dbReference>
<accession>A0ACD1A754</accession>